<dbReference type="EMBL" id="ARZA01000185">
    <property type="protein sequence ID" value="EOD00361.1"/>
    <property type="molecule type" value="Genomic_DNA"/>
</dbReference>
<comment type="caution">
    <text evidence="1">The sequence shown here is derived from an EMBL/GenBank/DDBJ whole genome shotgun (WGS) entry which is preliminary data.</text>
</comment>
<sequence length="59" mass="6637">MANDIIKKYIGKNCKIIIGSFGTTVIGKIVEVNENWIEVETKKGKELINADFVQNIKVK</sequence>
<dbReference type="Proteomes" id="UP000013378">
    <property type="component" value="Unassembled WGS sequence"/>
</dbReference>
<reference evidence="1 2" key="1">
    <citation type="journal article" date="2015" name="Geomicrobiol. J.">
        <title>Caldisalinibacter kiritimatiensis gen. nov., sp. nov., a moderately thermohalophilic thiosulfate-reducing bacterium from a hypersaline microbial mat.</title>
        <authorList>
            <person name="Ben Hania W."/>
            <person name="Joseph M."/>
            <person name="Fiebig A."/>
            <person name="Bunk B."/>
            <person name="Klenk H.-P."/>
            <person name="Fardeau M.-L."/>
            <person name="Spring S."/>
        </authorList>
    </citation>
    <scope>NUCLEOTIDE SEQUENCE [LARGE SCALE GENOMIC DNA]</scope>
    <source>
        <strain evidence="1 2">L21-TH-D2</strain>
    </source>
</reference>
<evidence type="ECO:0000313" key="1">
    <source>
        <dbReference type="EMBL" id="EOD00361.1"/>
    </source>
</evidence>
<dbReference type="AlphaFoldDB" id="R1CNT3"/>
<accession>R1CNT3</accession>
<gene>
    <name evidence="1" type="ORF">L21TH_1599</name>
</gene>
<evidence type="ECO:0008006" key="3">
    <source>
        <dbReference type="Google" id="ProtNLM"/>
    </source>
</evidence>
<dbReference type="STRING" id="1304284.L21TH_1599"/>
<protein>
    <recommendedName>
        <fullName evidence="3">Preprotein translocase subunit YajC</fullName>
    </recommendedName>
</protein>
<organism evidence="1 2">
    <name type="scientific">Caldisalinibacter kiritimatiensis</name>
    <dbReference type="NCBI Taxonomy" id="1304284"/>
    <lineage>
        <taxon>Bacteria</taxon>
        <taxon>Bacillati</taxon>
        <taxon>Bacillota</taxon>
        <taxon>Tissierellia</taxon>
        <taxon>Tissierellales</taxon>
        <taxon>Thermohalobacteraceae</taxon>
        <taxon>Caldisalinibacter</taxon>
    </lineage>
</organism>
<name>R1CNT3_9FIRM</name>
<keyword evidence="2" id="KW-1185">Reference proteome</keyword>
<dbReference type="eggNOG" id="ENOG50334PU">
    <property type="taxonomic scope" value="Bacteria"/>
</dbReference>
<evidence type="ECO:0000313" key="2">
    <source>
        <dbReference type="Proteomes" id="UP000013378"/>
    </source>
</evidence>
<dbReference type="RefSeq" id="WP_006313801.1">
    <property type="nucleotide sequence ID" value="NZ_ARZA01000185.1"/>
</dbReference>
<proteinExistence type="predicted"/>